<feature type="domain" description="Histidine kinase" evidence="8">
    <location>
        <begin position="99"/>
        <end position="301"/>
    </location>
</feature>
<dbReference type="InterPro" id="IPR036890">
    <property type="entry name" value="HATPase_C_sf"/>
</dbReference>
<dbReference type="GeneID" id="68862250"/>
<evidence type="ECO:0000313" key="10">
    <source>
        <dbReference type="Proteomes" id="UP000663305"/>
    </source>
</evidence>
<evidence type="ECO:0000256" key="5">
    <source>
        <dbReference type="ARBA" id="ARBA00022777"/>
    </source>
</evidence>
<dbReference type="InterPro" id="IPR003594">
    <property type="entry name" value="HATPase_dom"/>
</dbReference>
<dbReference type="RefSeq" id="WP_229124893.1">
    <property type="nucleotide sequence ID" value="NZ_CP064789.1"/>
</dbReference>
<evidence type="ECO:0000256" key="7">
    <source>
        <dbReference type="SAM" id="Phobius"/>
    </source>
</evidence>
<accession>A0A897NQN5</accession>
<dbReference type="GO" id="GO:0005524">
    <property type="term" value="F:ATP binding"/>
    <property type="evidence" value="ECO:0007669"/>
    <property type="project" value="UniProtKB-KW"/>
</dbReference>
<keyword evidence="7" id="KW-0472">Membrane</keyword>
<dbReference type="Pfam" id="PF02518">
    <property type="entry name" value="HATPase_c"/>
    <property type="match status" value="1"/>
</dbReference>
<feature type="transmembrane region" description="Helical" evidence="7">
    <location>
        <begin position="20"/>
        <end position="42"/>
    </location>
</feature>
<dbReference type="PANTHER" id="PTHR44936:SF10">
    <property type="entry name" value="SENSOR PROTEIN RSTB"/>
    <property type="match status" value="1"/>
</dbReference>
<evidence type="ECO:0000256" key="2">
    <source>
        <dbReference type="ARBA" id="ARBA00012438"/>
    </source>
</evidence>
<evidence type="ECO:0000256" key="1">
    <source>
        <dbReference type="ARBA" id="ARBA00000085"/>
    </source>
</evidence>
<gene>
    <name evidence="9" type="ORF">HSBGL_2732</name>
</gene>
<keyword evidence="5 9" id="KW-0418">Kinase</keyword>
<feature type="transmembrane region" description="Helical" evidence="7">
    <location>
        <begin position="54"/>
        <end position="72"/>
    </location>
</feature>
<sequence>MAPFDDLLSPSLPELTARRIAGVYFAFGVLWILFSDAIVYLLVSDPRTRFRIEAIKGGLFVVVSALLVYGLTARAHERQRETTQRLRQQTRELSILHRIVRHNLRNIATVIGGRVETARDADEVEPHLEVLERKADRLATLAEKANLLRGVSAQSADHRVEQDLSRAITDICAQYRSDYPDATIAFDGPENLRTLVPARLGFAITELLENAVVHGGPGATVTIELTADSEAIRVVVADDGPGLPDSERTAVKGDIEDVLAHSEGVGLWLVRLIVEKAGGRLSVSESSLGGTAVTLSVPRIDDDRS</sequence>
<reference evidence="9" key="1">
    <citation type="submission" date="2020-11" db="EMBL/GenBank/DDBJ databases">
        <title>Carbohydrate-dependent, anaerobic sulfur respiration: A novel catabolism in halophilic archaea.</title>
        <authorList>
            <person name="Sorokin D.Y."/>
            <person name="Messina E."/>
            <person name="Smedile F."/>
            <person name="La Cono V."/>
            <person name="Hallsworth J.E."/>
            <person name="Yakimov M.M."/>
        </authorList>
    </citation>
    <scope>NUCLEOTIDE SEQUENCE</scope>
    <source>
        <strain evidence="9">HSR-Bgl</strain>
    </source>
</reference>
<dbReference type="PANTHER" id="PTHR44936">
    <property type="entry name" value="SENSOR PROTEIN CREC"/>
    <property type="match status" value="1"/>
</dbReference>
<proteinExistence type="predicted"/>
<dbReference type="EMBL" id="CP064789">
    <property type="protein sequence ID" value="QSG13129.1"/>
    <property type="molecule type" value="Genomic_DNA"/>
</dbReference>
<dbReference type="Proteomes" id="UP000663305">
    <property type="component" value="Chromosome"/>
</dbReference>
<dbReference type="GO" id="GO:0004673">
    <property type="term" value="F:protein histidine kinase activity"/>
    <property type="evidence" value="ECO:0007669"/>
    <property type="project" value="UniProtKB-EC"/>
</dbReference>
<dbReference type="EC" id="2.7.13.3" evidence="2"/>
<keyword evidence="4" id="KW-0547">Nucleotide-binding</keyword>
<dbReference type="InterPro" id="IPR005467">
    <property type="entry name" value="His_kinase_dom"/>
</dbReference>
<name>A0A897NQN5_9EURY</name>
<protein>
    <recommendedName>
        <fullName evidence="2">histidine kinase</fullName>
        <ecNumber evidence="2">2.7.13.3</ecNumber>
    </recommendedName>
</protein>
<evidence type="ECO:0000256" key="3">
    <source>
        <dbReference type="ARBA" id="ARBA00022679"/>
    </source>
</evidence>
<keyword evidence="7" id="KW-1133">Transmembrane helix</keyword>
<comment type="catalytic activity">
    <reaction evidence="1">
        <text>ATP + protein L-histidine = ADP + protein N-phospho-L-histidine.</text>
        <dbReference type="EC" id="2.7.13.3"/>
    </reaction>
</comment>
<dbReference type="SUPFAM" id="SSF55874">
    <property type="entry name" value="ATPase domain of HSP90 chaperone/DNA topoisomerase II/histidine kinase"/>
    <property type="match status" value="1"/>
</dbReference>
<evidence type="ECO:0000259" key="8">
    <source>
        <dbReference type="PROSITE" id="PS50109"/>
    </source>
</evidence>
<dbReference type="AlphaFoldDB" id="A0A897NQN5"/>
<keyword evidence="7" id="KW-0812">Transmembrane</keyword>
<dbReference type="PROSITE" id="PS50109">
    <property type="entry name" value="HIS_KIN"/>
    <property type="match status" value="1"/>
</dbReference>
<evidence type="ECO:0000256" key="6">
    <source>
        <dbReference type="ARBA" id="ARBA00022840"/>
    </source>
</evidence>
<evidence type="ECO:0000256" key="4">
    <source>
        <dbReference type="ARBA" id="ARBA00022741"/>
    </source>
</evidence>
<dbReference type="SMART" id="SM00387">
    <property type="entry name" value="HATPase_c"/>
    <property type="match status" value="1"/>
</dbReference>
<evidence type="ECO:0000313" key="9">
    <source>
        <dbReference type="EMBL" id="QSG13129.1"/>
    </source>
</evidence>
<keyword evidence="6" id="KW-0067">ATP-binding</keyword>
<dbReference type="Gene3D" id="3.30.565.10">
    <property type="entry name" value="Histidine kinase-like ATPase, C-terminal domain"/>
    <property type="match status" value="1"/>
</dbReference>
<dbReference type="InterPro" id="IPR050980">
    <property type="entry name" value="2C_sensor_his_kinase"/>
</dbReference>
<organism evidence="9 10">
    <name type="scientific">Halapricum desulfuricans</name>
    <dbReference type="NCBI Taxonomy" id="2841257"/>
    <lineage>
        <taxon>Archaea</taxon>
        <taxon>Methanobacteriati</taxon>
        <taxon>Methanobacteriota</taxon>
        <taxon>Stenosarchaea group</taxon>
        <taxon>Halobacteria</taxon>
        <taxon>Halobacteriales</taxon>
        <taxon>Haloarculaceae</taxon>
        <taxon>Halapricum</taxon>
    </lineage>
</organism>
<keyword evidence="3" id="KW-0808">Transferase</keyword>